<accession>A0ABU6EEA4</accession>
<name>A0ABU6EEA4_9GAMM</name>
<sequence>MTKVCEISANGCHSLVVAPALALNEIEYKRAIMPSAMVFIAGSSTSVTAVEST</sequence>
<comment type="caution">
    <text evidence="1">The sequence shown here is derived from an EMBL/GenBank/DDBJ whole genome shotgun (WGS) entry which is preliminary data.</text>
</comment>
<evidence type="ECO:0000313" key="2">
    <source>
        <dbReference type="Proteomes" id="UP001332939"/>
    </source>
</evidence>
<dbReference type="Proteomes" id="UP001332939">
    <property type="component" value="Unassembled WGS sequence"/>
</dbReference>
<reference evidence="1 2" key="1">
    <citation type="submission" date="2022-05" db="EMBL/GenBank/DDBJ databases">
        <title>Whole genome sequences of Escherichia coli of fish isolates collected from Assam, India.</title>
        <authorList>
            <person name="Sudha S."/>
            <person name="Muneeb K.H."/>
            <person name="Rakshit O."/>
            <person name="Mendem S.K."/>
            <person name="Raisen C."/>
            <person name="Holmes M.A."/>
            <person name="Shome B.R."/>
            <person name="Sivaraman G.K."/>
        </authorList>
    </citation>
    <scope>NUCLEOTIDE SEQUENCE [LARGE SCALE GENOMIC DNA]</scope>
    <source>
        <strain evidence="1 2">278</strain>
    </source>
</reference>
<gene>
    <name evidence="1" type="ORF">NA736_04855</name>
</gene>
<protein>
    <submittedName>
        <fullName evidence="1">Uncharacterized protein</fullName>
    </submittedName>
</protein>
<dbReference type="EMBL" id="JAMZOO010000001">
    <property type="protein sequence ID" value="MEB6856360.1"/>
    <property type="molecule type" value="Genomic_DNA"/>
</dbReference>
<dbReference type="RefSeq" id="WP_325932276.1">
    <property type="nucleotide sequence ID" value="NZ_JAMZOO010000001.1"/>
</dbReference>
<keyword evidence="2" id="KW-1185">Reference proteome</keyword>
<organism evidence="1 2">
    <name type="scientific">Proteus cibi</name>
    <dbReference type="NCBI Taxonomy" id="2050966"/>
    <lineage>
        <taxon>Bacteria</taxon>
        <taxon>Pseudomonadati</taxon>
        <taxon>Pseudomonadota</taxon>
        <taxon>Gammaproteobacteria</taxon>
        <taxon>Enterobacterales</taxon>
        <taxon>Morganellaceae</taxon>
        <taxon>Proteus</taxon>
    </lineage>
</organism>
<proteinExistence type="predicted"/>
<evidence type="ECO:0000313" key="1">
    <source>
        <dbReference type="EMBL" id="MEB6856360.1"/>
    </source>
</evidence>